<dbReference type="InterPro" id="IPR001650">
    <property type="entry name" value="Helicase_C-like"/>
</dbReference>
<dbReference type="InterPro" id="IPR006935">
    <property type="entry name" value="Helicase/UvrB_N"/>
</dbReference>
<dbReference type="CDD" id="cd17926">
    <property type="entry name" value="DEXHc_RE"/>
    <property type="match status" value="1"/>
</dbReference>
<dbReference type="AlphaFoldDB" id="A0A8T7M0S1"/>
<keyword evidence="4" id="KW-0067">ATP-binding</keyword>
<evidence type="ECO:0000313" key="8">
    <source>
        <dbReference type="EMBL" id="WJW67363.1"/>
    </source>
</evidence>
<evidence type="ECO:0000256" key="4">
    <source>
        <dbReference type="ARBA" id="ARBA00022840"/>
    </source>
</evidence>
<dbReference type="Pfam" id="PF00271">
    <property type="entry name" value="Helicase_C"/>
    <property type="match status" value="1"/>
</dbReference>
<reference evidence="7 9" key="1">
    <citation type="submission" date="2020-06" db="EMBL/GenBank/DDBJ databases">
        <title>Anoxygenic phototrophic Chloroflexota member uses a Type I reaction center.</title>
        <authorList>
            <person name="Tsuji J.M."/>
            <person name="Shaw N.A."/>
            <person name="Nagashima S."/>
            <person name="Venkiteswaran J."/>
            <person name="Schiff S.L."/>
            <person name="Hanada S."/>
            <person name="Tank M."/>
            <person name="Neufeld J.D."/>
        </authorList>
    </citation>
    <scope>NUCLEOTIDE SEQUENCE [LARGE SCALE GENOMIC DNA]</scope>
    <source>
        <strain evidence="7">L227-S17</strain>
    </source>
</reference>
<organism evidence="7 9">
    <name type="scientific">Candidatus Chlorohelix allophototropha</name>
    <dbReference type="NCBI Taxonomy" id="3003348"/>
    <lineage>
        <taxon>Bacteria</taxon>
        <taxon>Bacillati</taxon>
        <taxon>Chloroflexota</taxon>
        <taxon>Chloroflexia</taxon>
        <taxon>Candidatus Chloroheliales</taxon>
        <taxon>Candidatus Chloroheliaceae</taxon>
        <taxon>Candidatus Chlorohelix</taxon>
    </lineage>
</organism>
<dbReference type="SMART" id="SM00487">
    <property type="entry name" value="DEXDc"/>
    <property type="match status" value="1"/>
</dbReference>
<evidence type="ECO:0000259" key="5">
    <source>
        <dbReference type="PROSITE" id="PS51192"/>
    </source>
</evidence>
<keyword evidence="1" id="KW-0547">Nucleotide-binding</keyword>
<evidence type="ECO:0000256" key="3">
    <source>
        <dbReference type="ARBA" id="ARBA00022806"/>
    </source>
</evidence>
<dbReference type="GO" id="GO:0016787">
    <property type="term" value="F:hydrolase activity"/>
    <property type="evidence" value="ECO:0007669"/>
    <property type="project" value="UniProtKB-KW"/>
</dbReference>
<keyword evidence="10" id="KW-1185">Reference proteome</keyword>
<dbReference type="Proteomes" id="UP001431572">
    <property type="component" value="Chromosome 1"/>
</dbReference>
<keyword evidence="3 7" id="KW-0347">Helicase</keyword>
<evidence type="ECO:0000313" key="7">
    <source>
        <dbReference type="EMBL" id="NWJ45490.1"/>
    </source>
</evidence>
<dbReference type="GO" id="GO:0003677">
    <property type="term" value="F:DNA binding"/>
    <property type="evidence" value="ECO:0007669"/>
    <property type="project" value="InterPro"/>
</dbReference>
<evidence type="ECO:0000313" key="9">
    <source>
        <dbReference type="Proteomes" id="UP000521676"/>
    </source>
</evidence>
<dbReference type="PROSITE" id="PS51194">
    <property type="entry name" value="HELICASE_CTER"/>
    <property type="match status" value="1"/>
</dbReference>
<dbReference type="InterPro" id="IPR027417">
    <property type="entry name" value="P-loop_NTPase"/>
</dbReference>
<evidence type="ECO:0000259" key="6">
    <source>
        <dbReference type="PROSITE" id="PS51194"/>
    </source>
</evidence>
<reference evidence="8" key="2">
    <citation type="journal article" date="2024" name="Nature">
        <title>Anoxygenic phototroph of the Chloroflexota uses a type I reaction centre.</title>
        <authorList>
            <person name="Tsuji J.M."/>
            <person name="Shaw N.A."/>
            <person name="Nagashima S."/>
            <person name="Venkiteswaran J.J."/>
            <person name="Schiff S.L."/>
            <person name="Watanabe T."/>
            <person name="Fukui M."/>
            <person name="Hanada S."/>
            <person name="Tank M."/>
            <person name="Neufeld J.D."/>
        </authorList>
    </citation>
    <scope>NUCLEOTIDE SEQUENCE</scope>
    <source>
        <strain evidence="8">L227-S17</strain>
    </source>
</reference>
<dbReference type="Proteomes" id="UP000521676">
    <property type="component" value="Unassembled WGS sequence"/>
</dbReference>
<keyword evidence="2" id="KW-0378">Hydrolase</keyword>
<name>A0A8T7M0S1_9CHLR</name>
<dbReference type="GO" id="GO:0005524">
    <property type="term" value="F:ATP binding"/>
    <property type="evidence" value="ECO:0007669"/>
    <property type="project" value="UniProtKB-KW"/>
</dbReference>
<dbReference type="InterPro" id="IPR050615">
    <property type="entry name" value="ATP-dep_DNA_Helicase"/>
</dbReference>
<dbReference type="SUPFAM" id="SSF52540">
    <property type="entry name" value="P-loop containing nucleoside triphosphate hydrolases"/>
    <property type="match status" value="1"/>
</dbReference>
<dbReference type="GO" id="GO:0004386">
    <property type="term" value="F:helicase activity"/>
    <property type="evidence" value="ECO:0007669"/>
    <property type="project" value="UniProtKB-KW"/>
</dbReference>
<dbReference type="Gene3D" id="3.40.50.300">
    <property type="entry name" value="P-loop containing nucleotide triphosphate hydrolases"/>
    <property type="match status" value="2"/>
</dbReference>
<gene>
    <name evidence="7" type="ORF">HXX08_06395</name>
    <name evidence="8" type="ORF">OZ401_000628</name>
</gene>
<proteinExistence type="predicted"/>
<feature type="domain" description="Helicase ATP-binding" evidence="5">
    <location>
        <begin position="132"/>
        <end position="277"/>
    </location>
</feature>
<dbReference type="EMBL" id="CP128399">
    <property type="protein sequence ID" value="WJW67363.1"/>
    <property type="molecule type" value="Genomic_DNA"/>
</dbReference>
<evidence type="ECO:0000256" key="1">
    <source>
        <dbReference type="ARBA" id="ARBA00022741"/>
    </source>
</evidence>
<accession>A0A8T7M0S1</accession>
<dbReference type="InterPro" id="IPR014001">
    <property type="entry name" value="Helicase_ATP-bd"/>
</dbReference>
<feature type="domain" description="Helicase C-terminal" evidence="6">
    <location>
        <begin position="355"/>
        <end position="506"/>
    </location>
</feature>
<dbReference type="EMBL" id="JACATZ010000001">
    <property type="protein sequence ID" value="NWJ45490.1"/>
    <property type="molecule type" value="Genomic_DNA"/>
</dbReference>
<evidence type="ECO:0000313" key="10">
    <source>
        <dbReference type="Proteomes" id="UP001431572"/>
    </source>
</evidence>
<protein>
    <submittedName>
        <fullName evidence="7 8">DEAD/DEAH box helicase</fullName>
    </submittedName>
</protein>
<dbReference type="Pfam" id="PF04851">
    <property type="entry name" value="ResIII"/>
    <property type="match status" value="1"/>
</dbReference>
<dbReference type="SMART" id="SM00490">
    <property type="entry name" value="HELICc"/>
    <property type="match status" value="1"/>
</dbReference>
<sequence>MKKKPSPAPEAQLTLNLDRYEQPRLVFEGGALILKAVPQDAPSLPDYFVWHAGHWVAPAYRYPEIKGWLAEQGYTNNAPRYRHQAVRGFRFERLSNESEPKAEHKVAEQRAAYAVNPPPTFTPRPYQLEAIESWKTLGGRGTVVLPTGSGKSMVAMLAIETVRAPTLIIVPQLDLLHQWYENLSNVYGQENIGAYFGEKKDIRAITVTTYSSASQRLEELGNRFYLLICDEVHHLTGTIWQQAARFSIAPKRLALTATYPAEFEDHMLLQELIGPPCYYKTPEEMAGTYLAEYETVRVRVKFTEAEAQEYNELKAFYSPFAQRMWKSFGAKWYNTLMREQNKNKLYRQALLYKARMEQIIENARAKRLALARIMALHQGQSAIIFTETNQAVYELSEQFLLPAITHQTPTAERKAILDGFRAGEFPAIVTARVLNEGVDLPAAKIAIILGGGATSTEYTQRLGRILRRQGGAKAFLYEIIVRDTLEESVSSRRRLSKSVVTLNSGNQTSSAL</sequence>
<dbReference type="PANTHER" id="PTHR11274:SF0">
    <property type="entry name" value="GENERAL TRANSCRIPTION AND DNA REPAIR FACTOR IIH HELICASE SUBUNIT XPB"/>
    <property type="match status" value="1"/>
</dbReference>
<dbReference type="RefSeq" id="WP_341469257.1">
    <property type="nucleotide sequence ID" value="NZ_CP128399.1"/>
</dbReference>
<dbReference type="PROSITE" id="PS51192">
    <property type="entry name" value="HELICASE_ATP_BIND_1"/>
    <property type="match status" value="1"/>
</dbReference>
<evidence type="ECO:0000256" key="2">
    <source>
        <dbReference type="ARBA" id="ARBA00022801"/>
    </source>
</evidence>
<dbReference type="PANTHER" id="PTHR11274">
    <property type="entry name" value="RAD25/XP-B DNA REPAIR HELICASE"/>
    <property type="match status" value="1"/>
</dbReference>